<feature type="transmembrane region" description="Helical" evidence="1">
    <location>
        <begin position="100"/>
        <end position="119"/>
    </location>
</feature>
<organism evidence="3">
    <name type="scientific">freshwater metagenome</name>
    <dbReference type="NCBI Taxonomy" id="449393"/>
    <lineage>
        <taxon>unclassified sequences</taxon>
        <taxon>metagenomes</taxon>
        <taxon>ecological metagenomes</taxon>
    </lineage>
</organism>
<evidence type="ECO:0000256" key="1">
    <source>
        <dbReference type="SAM" id="Phobius"/>
    </source>
</evidence>
<sequence>MEEDQPEGPTDTERGVVAPALRGLARRMGIQRAEQRRGYRGLLGTYVLVNCVIAMVILSTAALLTNEPFIFPSLGPTAFILFFASMSVQAAPKNVFCGQLIGLVCGVVGLAIFGLMGVASDFDVATWSRTGAVAVALGLSAALMVWLNIPHAPAAATAMIVALGVIETSMHLLVFMVAVVLLIAQAHIVNRLAGLPYPWWIPSKGSVVTDKD</sequence>
<reference evidence="3" key="1">
    <citation type="submission" date="2020-05" db="EMBL/GenBank/DDBJ databases">
        <authorList>
            <person name="Chiriac C."/>
            <person name="Salcher M."/>
            <person name="Ghai R."/>
            <person name="Kavagutti S V."/>
        </authorList>
    </citation>
    <scope>NUCLEOTIDE SEQUENCE</scope>
</reference>
<dbReference type="Pfam" id="PF04982">
    <property type="entry name" value="TM_HPP"/>
    <property type="match status" value="1"/>
</dbReference>
<dbReference type="InterPro" id="IPR058581">
    <property type="entry name" value="TM_HPP"/>
</dbReference>
<dbReference type="EMBL" id="CAFBMR010000105">
    <property type="protein sequence ID" value="CAB4927063.1"/>
    <property type="molecule type" value="Genomic_DNA"/>
</dbReference>
<keyword evidence="1" id="KW-1133">Transmembrane helix</keyword>
<accession>A0A6J7I7M7</accession>
<feature type="transmembrane region" description="Helical" evidence="1">
    <location>
        <begin position="131"/>
        <end position="149"/>
    </location>
</feature>
<evidence type="ECO:0000259" key="2">
    <source>
        <dbReference type="Pfam" id="PF04982"/>
    </source>
</evidence>
<dbReference type="AlphaFoldDB" id="A0A6J7I7M7"/>
<gene>
    <name evidence="3" type="ORF">UFOPK3610_01733</name>
</gene>
<dbReference type="InterPro" id="IPR007065">
    <property type="entry name" value="HPP"/>
</dbReference>
<protein>
    <submittedName>
        <fullName evidence="3">Unannotated protein</fullName>
    </submittedName>
</protein>
<keyword evidence="1" id="KW-0472">Membrane</keyword>
<evidence type="ECO:0000313" key="3">
    <source>
        <dbReference type="EMBL" id="CAB4927063.1"/>
    </source>
</evidence>
<dbReference type="PANTHER" id="PTHR33741:SF5">
    <property type="entry name" value="TRANSMEMBRANE PROTEIN DDB_G0269096-RELATED"/>
    <property type="match status" value="1"/>
</dbReference>
<feature type="transmembrane region" description="Helical" evidence="1">
    <location>
        <begin position="69"/>
        <end position="88"/>
    </location>
</feature>
<keyword evidence="1" id="KW-0812">Transmembrane</keyword>
<dbReference type="PANTHER" id="PTHR33741">
    <property type="entry name" value="TRANSMEMBRANE PROTEIN DDB_G0269096-RELATED"/>
    <property type="match status" value="1"/>
</dbReference>
<feature type="domain" description="HPP transmembrane region" evidence="2">
    <location>
        <begin position="49"/>
        <end position="198"/>
    </location>
</feature>
<proteinExistence type="predicted"/>
<name>A0A6J7I7M7_9ZZZZ</name>
<feature type="transmembrane region" description="Helical" evidence="1">
    <location>
        <begin position="161"/>
        <end position="188"/>
    </location>
</feature>
<feature type="transmembrane region" description="Helical" evidence="1">
    <location>
        <begin position="42"/>
        <end position="63"/>
    </location>
</feature>